<evidence type="ECO:0000313" key="1">
    <source>
        <dbReference type="EMBL" id="PPU91894.1"/>
    </source>
</evidence>
<evidence type="ECO:0000313" key="2">
    <source>
        <dbReference type="Proteomes" id="UP000239939"/>
    </source>
</evidence>
<dbReference type="Proteomes" id="UP000239939">
    <property type="component" value="Unassembled WGS sequence"/>
</dbReference>
<protein>
    <submittedName>
        <fullName evidence="1">Nucleotidyltransferase</fullName>
    </submittedName>
</protein>
<dbReference type="EMBL" id="MDEJ01000078">
    <property type="protein sequence ID" value="PPU91894.1"/>
    <property type="molecule type" value="Genomic_DNA"/>
</dbReference>
<dbReference type="SUPFAM" id="SSF81593">
    <property type="entry name" value="Nucleotidyltransferase substrate binding subunit/domain"/>
    <property type="match status" value="1"/>
</dbReference>
<dbReference type="AlphaFoldDB" id="A0A2S7EML9"/>
<keyword evidence="1" id="KW-0808">Transferase</keyword>
<sequence>MTYLNALPEPVDAADSLDCPARCEQRADKFAQTLAWARIQIGEATFGAGNLADQGLIKVFEICHDMAWHALNEYLRWQGLIDLHGPRDTFREAFARGVVGDGERWMEMCACRTLEAKSHHGVIARELACAIAQRHLPLLESLAARLEAFRDERR</sequence>
<dbReference type="OrthoDB" id="9810452at2"/>
<proteinExistence type="predicted"/>
<dbReference type="RefSeq" id="WP_128417470.1">
    <property type="nucleotide sequence ID" value="NZ_MDEJ01000078.1"/>
</dbReference>
<dbReference type="Pfam" id="PF08780">
    <property type="entry name" value="NTase_sub_bind"/>
    <property type="match status" value="1"/>
</dbReference>
<reference evidence="2" key="1">
    <citation type="submission" date="2016-08" db="EMBL/GenBank/DDBJ databases">
        <authorList>
            <person name="Merda D."/>
            <person name="Briand M."/>
            <person name="Taghouti G."/>
            <person name="Carrere S."/>
            <person name="Gouzy J."/>
            <person name="Portier P."/>
            <person name="Jacques M.-A."/>
            <person name="Fischer-Le Saux M."/>
        </authorList>
    </citation>
    <scope>NUCLEOTIDE SEQUENCE [LARGE SCALE GENOMIC DNA]</scope>
    <source>
        <strain evidence="2">CFBP1817</strain>
    </source>
</reference>
<dbReference type="InterPro" id="IPR010235">
    <property type="entry name" value="HepT"/>
</dbReference>
<accession>A0A2S7EML9</accession>
<dbReference type="Gene3D" id="1.20.120.330">
    <property type="entry name" value="Nucleotidyltransferases domain 2"/>
    <property type="match status" value="1"/>
</dbReference>
<name>A0A2S7EML9_9XANT</name>
<gene>
    <name evidence="1" type="ORF">XpopCFBP1817_12955</name>
</gene>
<comment type="caution">
    <text evidence="1">The sequence shown here is derived from an EMBL/GenBank/DDBJ whole genome shotgun (WGS) entry which is preliminary data.</text>
</comment>
<organism evidence="1 2">
    <name type="scientific">Xanthomonas populi</name>
    <dbReference type="NCBI Taxonomy" id="53414"/>
    <lineage>
        <taxon>Bacteria</taxon>
        <taxon>Pseudomonadati</taxon>
        <taxon>Pseudomonadota</taxon>
        <taxon>Gammaproteobacteria</taxon>
        <taxon>Lysobacterales</taxon>
        <taxon>Lysobacteraceae</taxon>
        <taxon>Xanthomonas</taxon>
    </lineage>
</organism>
<keyword evidence="2" id="KW-1185">Reference proteome</keyword>
<dbReference type="GO" id="GO:0016740">
    <property type="term" value="F:transferase activity"/>
    <property type="evidence" value="ECO:0007669"/>
    <property type="project" value="UniProtKB-KW"/>
</dbReference>